<reference evidence="7 8" key="1">
    <citation type="submission" date="2016-08" db="EMBL/GenBank/DDBJ databases">
        <title>Whole genome sequence of Mesorhizobium sp. strain UASWS1009 isolated from industrial sewage.</title>
        <authorList>
            <person name="Crovadore J."/>
            <person name="Calmin G."/>
            <person name="Chablais R."/>
            <person name="Cochard B."/>
            <person name="Lefort F."/>
        </authorList>
    </citation>
    <scope>NUCLEOTIDE SEQUENCE [LARGE SCALE GENOMIC DNA]</scope>
    <source>
        <strain evidence="7 8">UASWS1009</strain>
    </source>
</reference>
<feature type="transmembrane region" description="Helical" evidence="6">
    <location>
        <begin position="294"/>
        <end position="316"/>
    </location>
</feature>
<dbReference type="InterPro" id="IPR030191">
    <property type="entry name" value="CodB"/>
</dbReference>
<dbReference type="STRING" id="1566387.QV13_06855"/>
<dbReference type="AlphaFoldDB" id="A0A1C2E302"/>
<keyword evidence="3 6" id="KW-0812">Transmembrane</keyword>
<dbReference type="PANTHER" id="PTHR30569">
    <property type="entry name" value="CYTOSINE TRANSPORTER CODB"/>
    <property type="match status" value="1"/>
</dbReference>
<comment type="caution">
    <text evidence="7">The sequence shown here is derived from an EMBL/GenBank/DDBJ whole genome shotgun (WGS) entry which is preliminary data.</text>
</comment>
<gene>
    <name evidence="7" type="ORF">QV13_06855</name>
</gene>
<protein>
    <recommendedName>
        <fullName evidence="9">Nitrate reductase</fullName>
    </recommendedName>
</protein>
<dbReference type="Pfam" id="PF02133">
    <property type="entry name" value="Transp_cyt_pur"/>
    <property type="match status" value="1"/>
</dbReference>
<keyword evidence="4 6" id="KW-1133">Transmembrane helix</keyword>
<feature type="transmembrane region" description="Helical" evidence="6">
    <location>
        <begin position="215"/>
        <end position="238"/>
    </location>
</feature>
<dbReference type="PANTHER" id="PTHR30569:SF0">
    <property type="entry name" value="CYTOSINE PERMEASE"/>
    <property type="match status" value="1"/>
</dbReference>
<dbReference type="EMBL" id="MDEO01000028">
    <property type="protein sequence ID" value="OCX21379.1"/>
    <property type="molecule type" value="Genomic_DNA"/>
</dbReference>
<comment type="subcellular location">
    <subcellularLocation>
        <location evidence="1">Membrane</location>
        <topology evidence="1">Multi-pass membrane protein</topology>
    </subcellularLocation>
</comment>
<dbReference type="InterPro" id="IPR001248">
    <property type="entry name" value="Pur-cyt_permease"/>
</dbReference>
<feature type="transmembrane region" description="Helical" evidence="6">
    <location>
        <begin position="402"/>
        <end position="424"/>
    </location>
</feature>
<evidence type="ECO:0000313" key="7">
    <source>
        <dbReference type="EMBL" id="OCX21379.1"/>
    </source>
</evidence>
<dbReference type="GO" id="GO:0005886">
    <property type="term" value="C:plasma membrane"/>
    <property type="evidence" value="ECO:0007669"/>
    <property type="project" value="TreeGrafter"/>
</dbReference>
<evidence type="ECO:0000256" key="4">
    <source>
        <dbReference type="ARBA" id="ARBA00022989"/>
    </source>
</evidence>
<name>A0A1C2E302_9HYPH</name>
<feature type="transmembrane region" description="Helical" evidence="6">
    <location>
        <begin position="32"/>
        <end position="51"/>
    </location>
</feature>
<evidence type="ECO:0000256" key="1">
    <source>
        <dbReference type="ARBA" id="ARBA00004141"/>
    </source>
</evidence>
<proteinExistence type="inferred from homology"/>
<dbReference type="Proteomes" id="UP000094412">
    <property type="component" value="Unassembled WGS sequence"/>
</dbReference>
<comment type="similarity">
    <text evidence="2">Belongs to the purine-cytosine permease (2.A.39) family.</text>
</comment>
<feature type="transmembrane region" description="Helical" evidence="6">
    <location>
        <begin position="436"/>
        <end position="456"/>
    </location>
</feature>
<feature type="transmembrane region" description="Helical" evidence="6">
    <location>
        <begin position="149"/>
        <end position="167"/>
    </location>
</feature>
<evidence type="ECO:0000256" key="6">
    <source>
        <dbReference type="SAM" id="Phobius"/>
    </source>
</evidence>
<dbReference type="RefSeq" id="WP_065997039.1">
    <property type="nucleotide sequence ID" value="NZ_MDEO01000028.1"/>
</dbReference>
<evidence type="ECO:0000256" key="3">
    <source>
        <dbReference type="ARBA" id="ARBA00022692"/>
    </source>
</evidence>
<evidence type="ECO:0000313" key="8">
    <source>
        <dbReference type="Proteomes" id="UP000094412"/>
    </source>
</evidence>
<feature type="transmembrane region" description="Helical" evidence="6">
    <location>
        <begin position="328"/>
        <end position="348"/>
    </location>
</feature>
<feature type="transmembrane region" description="Helical" evidence="6">
    <location>
        <begin position="250"/>
        <end position="274"/>
    </location>
</feature>
<sequence length="469" mass="50071">MTNSSVAPNPIEIEADKSAWPLLRHERTWGPWQLGISLATAAAATWCYIIGEYAGYYLGFTRGIAALFAGSMIGMLIVALAAIPICIRFGVDSIASTKPQFGSVGWIIPAALQQISIVGWNSLLLIFFAKSTTQLLVATGVMPDGDSAWIVPITIFLACSLVFIFLLKGSGGVDRIAKILVAHVLVGLWMLYILLSQRWGDIKAAVPASASPDPIWNYTTGVEIGIVSLLSWWPYIGAMVRMAPRGRTTAVPVMLGMGAPVPLLSSIGIAGILVLQVSDPAAWLRTVGGPTYGIIALIFVAAANLGTAVAGVYASAIGLRHFPSLDRVSWPVLLLMTIGPVVLVGLLIPELFFSNFGSFLAFIGMAFAPLCGIQIADYYFLRRRRIDVRAMFIGGTGSAYRFWGGFNPAAMLAMVGGCGTYLYLLNPLTYVSHQPYDYMTATLPTLVVSGIIHIAVTKVVVKSAGKGGY</sequence>
<organism evidence="7 8">
    <name type="scientific">Mesorhizobium hungaricum</name>
    <dbReference type="NCBI Taxonomy" id="1566387"/>
    <lineage>
        <taxon>Bacteria</taxon>
        <taxon>Pseudomonadati</taxon>
        <taxon>Pseudomonadota</taxon>
        <taxon>Alphaproteobacteria</taxon>
        <taxon>Hyphomicrobiales</taxon>
        <taxon>Phyllobacteriaceae</taxon>
        <taxon>Mesorhizobium</taxon>
    </lineage>
</organism>
<dbReference type="Gene3D" id="1.10.4160.10">
    <property type="entry name" value="Hydantoin permease"/>
    <property type="match status" value="1"/>
</dbReference>
<evidence type="ECO:0008006" key="9">
    <source>
        <dbReference type="Google" id="ProtNLM"/>
    </source>
</evidence>
<feature type="transmembrane region" description="Helical" evidence="6">
    <location>
        <begin position="179"/>
        <end position="195"/>
    </location>
</feature>
<feature type="transmembrane region" description="Helical" evidence="6">
    <location>
        <begin position="360"/>
        <end position="381"/>
    </location>
</feature>
<accession>A0A1C2E302</accession>
<keyword evidence="8" id="KW-1185">Reference proteome</keyword>
<feature type="transmembrane region" description="Helical" evidence="6">
    <location>
        <begin position="63"/>
        <end position="91"/>
    </location>
</feature>
<evidence type="ECO:0000256" key="5">
    <source>
        <dbReference type="ARBA" id="ARBA00023136"/>
    </source>
</evidence>
<feature type="transmembrane region" description="Helical" evidence="6">
    <location>
        <begin position="103"/>
        <end position="129"/>
    </location>
</feature>
<dbReference type="GO" id="GO:0015209">
    <property type="term" value="F:cytosine transmembrane transporter activity"/>
    <property type="evidence" value="ECO:0007669"/>
    <property type="project" value="InterPro"/>
</dbReference>
<keyword evidence="5 6" id="KW-0472">Membrane</keyword>
<evidence type="ECO:0000256" key="2">
    <source>
        <dbReference type="ARBA" id="ARBA00008974"/>
    </source>
</evidence>
<dbReference type="OrthoDB" id="6083029at2"/>